<evidence type="ECO:0000256" key="1">
    <source>
        <dbReference type="SAM" id="MobiDB-lite"/>
    </source>
</evidence>
<dbReference type="OrthoDB" id="5061653at2759"/>
<sequence>MSPMADRLVPRWHPQPESQPQQQPSIQPQNSNTALSTPQPSSHCTVAVSQGEQRVFLNATDPASIARLSLPPEPSQYSPCETQQQPHTPGITILPRRTRAAPEPLPPTAVQVNNTWRRETYNNKCDETISWLNNAWGGPYWIPKDLRQCESKPAVQDDGSALRQAVSHDQAERLRSRKPRLRAAVPPSTAAIAKSALETLSTSDDAPQWPAVTIDFDEETFIPPESEPCLETTTLVSEDDNIRMPPAQEASTDIDMADVPITTLKRRSSKSAPVSTPAAKKQRTAALHTARQIFKDITSNTPMSSDTMDLLARVVGDQGPT</sequence>
<feature type="region of interest" description="Disordered" evidence="1">
    <location>
        <begin position="167"/>
        <end position="187"/>
    </location>
</feature>
<feature type="region of interest" description="Disordered" evidence="1">
    <location>
        <begin position="1"/>
        <end position="46"/>
    </location>
</feature>
<feature type="region of interest" description="Disordered" evidence="1">
    <location>
        <begin position="264"/>
        <end position="284"/>
    </location>
</feature>
<dbReference type="EMBL" id="JAOQAZ010000055">
    <property type="protein sequence ID" value="KAJ4243702.1"/>
    <property type="molecule type" value="Genomic_DNA"/>
</dbReference>
<protein>
    <submittedName>
        <fullName evidence="2">Uncharacterized protein</fullName>
    </submittedName>
</protein>
<feature type="compositionally biased region" description="Polar residues" evidence="1">
    <location>
        <begin position="30"/>
        <end position="46"/>
    </location>
</feature>
<organism evidence="2 3">
    <name type="scientific">Fusarium torreyae</name>
    <dbReference type="NCBI Taxonomy" id="1237075"/>
    <lineage>
        <taxon>Eukaryota</taxon>
        <taxon>Fungi</taxon>
        <taxon>Dikarya</taxon>
        <taxon>Ascomycota</taxon>
        <taxon>Pezizomycotina</taxon>
        <taxon>Sordariomycetes</taxon>
        <taxon>Hypocreomycetidae</taxon>
        <taxon>Hypocreales</taxon>
        <taxon>Nectriaceae</taxon>
        <taxon>Fusarium</taxon>
    </lineage>
</organism>
<feature type="region of interest" description="Disordered" evidence="1">
    <location>
        <begin position="68"/>
        <end position="90"/>
    </location>
</feature>
<dbReference type="AlphaFoldDB" id="A0A9W8V6B1"/>
<name>A0A9W8V6B1_9HYPO</name>
<comment type="caution">
    <text evidence="2">The sequence shown here is derived from an EMBL/GenBank/DDBJ whole genome shotgun (WGS) entry which is preliminary data.</text>
</comment>
<feature type="compositionally biased region" description="Polar residues" evidence="1">
    <location>
        <begin position="75"/>
        <end position="87"/>
    </location>
</feature>
<evidence type="ECO:0000313" key="2">
    <source>
        <dbReference type="EMBL" id="KAJ4243702.1"/>
    </source>
</evidence>
<feature type="compositionally biased region" description="Low complexity" evidence="1">
    <location>
        <begin position="15"/>
        <end position="29"/>
    </location>
</feature>
<reference evidence="2" key="1">
    <citation type="submission" date="2022-09" db="EMBL/GenBank/DDBJ databases">
        <title>Fusarium specimens isolated from Avocado Roots.</title>
        <authorList>
            <person name="Stajich J."/>
            <person name="Roper C."/>
            <person name="Heimlech-Rivalta G."/>
        </authorList>
    </citation>
    <scope>NUCLEOTIDE SEQUENCE</scope>
    <source>
        <strain evidence="2">CF00136</strain>
    </source>
</reference>
<evidence type="ECO:0000313" key="3">
    <source>
        <dbReference type="Proteomes" id="UP001152049"/>
    </source>
</evidence>
<proteinExistence type="predicted"/>
<gene>
    <name evidence="2" type="ORF">NW762_014756</name>
</gene>
<dbReference type="Proteomes" id="UP001152049">
    <property type="component" value="Unassembled WGS sequence"/>
</dbReference>
<accession>A0A9W8V6B1</accession>
<keyword evidence="3" id="KW-1185">Reference proteome</keyword>